<organism evidence="6 7">
    <name type="scientific">Conexibacter stalactiti</name>
    <dbReference type="NCBI Taxonomy" id="1940611"/>
    <lineage>
        <taxon>Bacteria</taxon>
        <taxon>Bacillati</taxon>
        <taxon>Actinomycetota</taxon>
        <taxon>Thermoleophilia</taxon>
        <taxon>Solirubrobacterales</taxon>
        <taxon>Conexibacteraceae</taxon>
        <taxon>Conexibacter</taxon>
    </lineage>
</organism>
<evidence type="ECO:0000313" key="7">
    <source>
        <dbReference type="Proteomes" id="UP001284601"/>
    </source>
</evidence>
<dbReference type="InterPro" id="IPR000847">
    <property type="entry name" value="LysR_HTH_N"/>
</dbReference>
<dbReference type="Gene3D" id="3.40.190.10">
    <property type="entry name" value="Periplasmic binding protein-like II"/>
    <property type="match status" value="2"/>
</dbReference>
<evidence type="ECO:0000256" key="1">
    <source>
        <dbReference type="ARBA" id="ARBA00009437"/>
    </source>
</evidence>
<dbReference type="EMBL" id="JAWSTH010000027">
    <property type="protein sequence ID" value="MDW5595121.1"/>
    <property type="molecule type" value="Genomic_DNA"/>
</dbReference>
<evidence type="ECO:0000259" key="5">
    <source>
        <dbReference type="PROSITE" id="PS50931"/>
    </source>
</evidence>
<dbReference type="InterPro" id="IPR036390">
    <property type="entry name" value="WH_DNA-bd_sf"/>
</dbReference>
<dbReference type="RefSeq" id="WP_318597457.1">
    <property type="nucleotide sequence ID" value="NZ_JAWSTH010000027.1"/>
</dbReference>
<evidence type="ECO:0000256" key="3">
    <source>
        <dbReference type="ARBA" id="ARBA00023125"/>
    </source>
</evidence>
<comment type="similarity">
    <text evidence="1">Belongs to the LysR transcriptional regulatory family.</text>
</comment>
<accession>A0ABU4HPA4</accession>
<proteinExistence type="inferred from homology"/>
<keyword evidence="4" id="KW-0804">Transcription</keyword>
<feature type="domain" description="HTH lysR-type" evidence="5">
    <location>
        <begin position="5"/>
        <end position="62"/>
    </location>
</feature>
<reference evidence="6 7" key="2">
    <citation type="submission" date="2023-10" db="EMBL/GenBank/DDBJ databases">
        <authorList>
            <person name="Han X.F."/>
        </authorList>
    </citation>
    <scope>NUCLEOTIDE SEQUENCE [LARGE SCALE GENOMIC DNA]</scope>
    <source>
        <strain evidence="6 7">KCTC 39840</strain>
    </source>
</reference>
<dbReference type="PROSITE" id="PS50931">
    <property type="entry name" value="HTH_LYSR"/>
    <property type="match status" value="1"/>
</dbReference>
<dbReference type="SUPFAM" id="SSF46785">
    <property type="entry name" value="Winged helix' DNA-binding domain"/>
    <property type="match status" value="1"/>
</dbReference>
<protein>
    <submittedName>
        <fullName evidence="6">LysR family transcriptional regulator</fullName>
    </submittedName>
</protein>
<dbReference type="InterPro" id="IPR005119">
    <property type="entry name" value="LysR_subst-bd"/>
</dbReference>
<keyword evidence="2" id="KW-0805">Transcription regulation</keyword>
<evidence type="ECO:0000313" key="6">
    <source>
        <dbReference type="EMBL" id="MDW5595121.1"/>
    </source>
</evidence>
<sequence length="294" mass="31696">MIASLSWQHVPSFLVLADELHLGSAARRLGLSRQTLAKRIRLLEEQLAAPLFTRTTRRIELTPAGVELRERAGPVLEAMDDAVRHVQRAVARGRLSIGISTDLMNDWDVRVDAWIRERAEAAELERRMPDDALRLVRAGRLDVVVIVGVGEDEPHSVLVGHEPTVVVFPDMHPAAGQQAVRVGELRDLPVVVTDVASVDHHRAAVELLHGDADLPYLLAPRIGTIRAGLIHAARLHGAAAVVLSRGLEPADTAALAALPLDPPLLLPVTVIARPGLPDELLTSLADHLLGPPAG</sequence>
<dbReference type="SUPFAM" id="SSF53850">
    <property type="entry name" value="Periplasmic binding protein-like II"/>
    <property type="match status" value="1"/>
</dbReference>
<name>A0ABU4HPA4_9ACTN</name>
<reference evidence="7" key="1">
    <citation type="submission" date="2023-07" db="EMBL/GenBank/DDBJ databases">
        <title>Conexibacter stalactiti sp. nov., isolated from stalactites in a lava cave and emended description of the genus Conexibacter.</title>
        <authorList>
            <person name="Lee S.D."/>
        </authorList>
    </citation>
    <scope>NUCLEOTIDE SEQUENCE [LARGE SCALE GENOMIC DNA]</scope>
    <source>
        <strain evidence="7">KCTC 39840</strain>
    </source>
</reference>
<keyword evidence="3" id="KW-0238">DNA-binding</keyword>
<dbReference type="PANTHER" id="PTHR30346">
    <property type="entry name" value="TRANSCRIPTIONAL DUAL REGULATOR HCAR-RELATED"/>
    <property type="match status" value="1"/>
</dbReference>
<keyword evidence="7" id="KW-1185">Reference proteome</keyword>
<dbReference type="InterPro" id="IPR036388">
    <property type="entry name" value="WH-like_DNA-bd_sf"/>
</dbReference>
<dbReference type="Pfam" id="PF00126">
    <property type="entry name" value="HTH_1"/>
    <property type="match status" value="1"/>
</dbReference>
<dbReference type="Proteomes" id="UP001284601">
    <property type="component" value="Unassembled WGS sequence"/>
</dbReference>
<dbReference type="PANTHER" id="PTHR30346:SF0">
    <property type="entry name" value="HCA OPERON TRANSCRIPTIONAL ACTIVATOR HCAR"/>
    <property type="match status" value="1"/>
</dbReference>
<evidence type="ECO:0000256" key="4">
    <source>
        <dbReference type="ARBA" id="ARBA00023163"/>
    </source>
</evidence>
<dbReference type="Gene3D" id="1.10.10.10">
    <property type="entry name" value="Winged helix-like DNA-binding domain superfamily/Winged helix DNA-binding domain"/>
    <property type="match status" value="1"/>
</dbReference>
<comment type="caution">
    <text evidence="6">The sequence shown here is derived from an EMBL/GenBank/DDBJ whole genome shotgun (WGS) entry which is preliminary data.</text>
</comment>
<dbReference type="Pfam" id="PF03466">
    <property type="entry name" value="LysR_substrate"/>
    <property type="match status" value="1"/>
</dbReference>
<evidence type="ECO:0000256" key="2">
    <source>
        <dbReference type="ARBA" id="ARBA00023015"/>
    </source>
</evidence>
<gene>
    <name evidence="6" type="ORF">R7226_12285</name>
</gene>